<organism evidence="1 2">
    <name type="scientific">Candidatus Coprenecus stercoravium</name>
    <dbReference type="NCBI Taxonomy" id="2840735"/>
    <lineage>
        <taxon>Bacteria</taxon>
        <taxon>Pseudomonadati</taxon>
        <taxon>Bacteroidota</taxon>
        <taxon>Bacteroidia</taxon>
        <taxon>Bacteroidales</taxon>
        <taxon>Rikenellaceae</taxon>
        <taxon>Rikenellaceae incertae sedis</taxon>
        <taxon>Candidatus Coprenecus</taxon>
    </lineage>
</organism>
<dbReference type="PROSITE" id="PS51257">
    <property type="entry name" value="PROKAR_LIPOPROTEIN"/>
    <property type="match status" value="1"/>
</dbReference>
<evidence type="ECO:0008006" key="3">
    <source>
        <dbReference type="Google" id="ProtNLM"/>
    </source>
</evidence>
<accession>A0A9D2GP79</accession>
<protein>
    <recommendedName>
        <fullName evidence="3">Lipoprotein</fullName>
    </recommendedName>
</protein>
<sequence length="266" mass="29346">MKRTLTAILASIIIFGCVSEKDASDVILLIDQSAYTASEGETVRFEIETWTIHDRMDRIEISSYDSERGKTDLDTLALSDKRQTVEYFYKVPESESDSLTVELSFTAYDNQAHSQKVTTFVHIVSKDAVLSEAATSVTIYSPASGKPDGFSLLTLQPVYASSTEDSDADICVPESSDPGQLSDKWKSKSGLKFAKMTGVDYPTITRNRLWALYSNALKAESVNDIETGDVIMIGTDLSVIGIILVTGVYDEEGSGNDRYMFNIKMM</sequence>
<dbReference type="AlphaFoldDB" id="A0A9D2GP79"/>
<evidence type="ECO:0000313" key="2">
    <source>
        <dbReference type="Proteomes" id="UP000824115"/>
    </source>
</evidence>
<dbReference type="EMBL" id="DXAW01000082">
    <property type="protein sequence ID" value="HIZ85692.1"/>
    <property type="molecule type" value="Genomic_DNA"/>
</dbReference>
<dbReference type="Proteomes" id="UP000824115">
    <property type="component" value="Unassembled WGS sequence"/>
</dbReference>
<gene>
    <name evidence="1" type="ORF">IAC04_04295</name>
</gene>
<evidence type="ECO:0000313" key="1">
    <source>
        <dbReference type="EMBL" id="HIZ85692.1"/>
    </source>
</evidence>
<comment type="caution">
    <text evidence="1">The sequence shown here is derived from an EMBL/GenBank/DDBJ whole genome shotgun (WGS) entry which is preliminary data.</text>
</comment>
<name>A0A9D2GP79_9BACT</name>
<reference evidence="1" key="1">
    <citation type="journal article" date="2021" name="PeerJ">
        <title>Extensive microbial diversity within the chicken gut microbiome revealed by metagenomics and culture.</title>
        <authorList>
            <person name="Gilroy R."/>
            <person name="Ravi A."/>
            <person name="Getino M."/>
            <person name="Pursley I."/>
            <person name="Horton D.L."/>
            <person name="Alikhan N.F."/>
            <person name="Baker D."/>
            <person name="Gharbi K."/>
            <person name="Hall N."/>
            <person name="Watson M."/>
            <person name="Adriaenssens E.M."/>
            <person name="Foster-Nyarko E."/>
            <person name="Jarju S."/>
            <person name="Secka A."/>
            <person name="Antonio M."/>
            <person name="Oren A."/>
            <person name="Chaudhuri R.R."/>
            <person name="La Ragione R."/>
            <person name="Hildebrand F."/>
            <person name="Pallen M.J."/>
        </authorList>
    </citation>
    <scope>NUCLEOTIDE SEQUENCE</scope>
    <source>
        <strain evidence="1">Gambia16-554</strain>
    </source>
</reference>
<proteinExistence type="predicted"/>
<reference evidence="1" key="2">
    <citation type="submission" date="2021-04" db="EMBL/GenBank/DDBJ databases">
        <authorList>
            <person name="Gilroy R."/>
        </authorList>
    </citation>
    <scope>NUCLEOTIDE SEQUENCE</scope>
    <source>
        <strain evidence="1">Gambia16-554</strain>
    </source>
</reference>